<dbReference type="SFLD" id="SFLDS00036">
    <property type="entry name" value="Aromatic_Prenyltransferase"/>
    <property type="match status" value="1"/>
</dbReference>
<dbReference type="NCBIfam" id="TIGR03429">
    <property type="entry name" value="arom_pren_DMATS"/>
    <property type="match status" value="1"/>
</dbReference>
<comment type="caution">
    <text evidence="2">The sequence shown here is derived from an EMBL/GenBank/DDBJ whole genome shotgun (WGS) entry which is preliminary data.</text>
</comment>
<evidence type="ECO:0000313" key="2">
    <source>
        <dbReference type="EMBL" id="PGH18128.1"/>
    </source>
</evidence>
<dbReference type="GO" id="GO:0009820">
    <property type="term" value="P:alkaloid metabolic process"/>
    <property type="evidence" value="ECO:0007669"/>
    <property type="project" value="InterPro"/>
</dbReference>
<keyword evidence="1" id="KW-0808">Transferase</keyword>
<dbReference type="OrthoDB" id="5392033at2759"/>
<dbReference type="AlphaFoldDB" id="A0A2B7YB29"/>
<dbReference type="InterPro" id="IPR033964">
    <property type="entry name" value="ABBA"/>
</dbReference>
<dbReference type="CDD" id="cd13929">
    <property type="entry name" value="PT-DMATS_CymD"/>
    <property type="match status" value="1"/>
</dbReference>
<evidence type="ECO:0000313" key="3">
    <source>
        <dbReference type="Proteomes" id="UP000223968"/>
    </source>
</evidence>
<dbReference type="Proteomes" id="UP000223968">
    <property type="component" value="Unassembled WGS sequence"/>
</dbReference>
<dbReference type="EMBL" id="PDNB01000006">
    <property type="protein sequence ID" value="PGH18128.1"/>
    <property type="molecule type" value="Genomic_DNA"/>
</dbReference>
<dbReference type="InterPro" id="IPR017795">
    <property type="entry name" value="ABBA_NscD-like"/>
</dbReference>
<dbReference type="SFLD" id="SFLDG01162">
    <property type="entry name" value="I"/>
    <property type="match status" value="1"/>
</dbReference>
<organism evidence="2 3">
    <name type="scientific">Helicocarpus griseus UAMH5409</name>
    <dbReference type="NCBI Taxonomy" id="1447875"/>
    <lineage>
        <taxon>Eukaryota</taxon>
        <taxon>Fungi</taxon>
        <taxon>Dikarya</taxon>
        <taxon>Ascomycota</taxon>
        <taxon>Pezizomycotina</taxon>
        <taxon>Eurotiomycetes</taxon>
        <taxon>Eurotiomycetidae</taxon>
        <taxon>Onygenales</taxon>
        <taxon>Ajellomycetaceae</taxon>
        <taxon>Helicocarpus</taxon>
    </lineage>
</organism>
<evidence type="ECO:0000256" key="1">
    <source>
        <dbReference type="ARBA" id="ARBA00022679"/>
    </source>
</evidence>
<protein>
    <recommendedName>
        <fullName evidence="4">Tryptophan dimethylallyltransferase</fullName>
    </recommendedName>
</protein>
<name>A0A2B7YB29_9EURO</name>
<dbReference type="PANTHER" id="PTHR40627:SF5">
    <property type="entry name" value="INDOLE PRENYLTRANSFERASE TDIB"/>
    <property type="match status" value="1"/>
</dbReference>
<proteinExistence type="predicted"/>
<gene>
    <name evidence="2" type="ORF">AJ79_00756</name>
</gene>
<dbReference type="Pfam" id="PF11991">
    <property type="entry name" value="Trp_DMAT"/>
    <property type="match status" value="1"/>
</dbReference>
<dbReference type="PANTHER" id="PTHR40627">
    <property type="entry name" value="INDOLE PRENYLTRANSFERASE TDIB-RELATED"/>
    <property type="match status" value="1"/>
</dbReference>
<reference evidence="2 3" key="1">
    <citation type="submission" date="2017-10" db="EMBL/GenBank/DDBJ databases">
        <title>Comparative genomics in systemic dimorphic fungi from Ajellomycetaceae.</title>
        <authorList>
            <person name="Munoz J.F."/>
            <person name="Mcewen J.G."/>
            <person name="Clay O.K."/>
            <person name="Cuomo C.A."/>
        </authorList>
    </citation>
    <scope>NUCLEOTIDE SEQUENCE [LARGE SCALE GENOMIC DNA]</scope>
    <source>
        <strain evidence="2 3">UAMH5409</strain>
    </source>
</reference>
<sequence length="433" mass="47850">MVNETVLLPSEAITKPHAENSATEYWSQHLRSLFAPLLKATGTYTESEQASHLQFLDEQIAPNLGPVPTEKTKYTTPSSLVGSPIDPSLNLTSSGKVKVRFDFDVIEPAEPSADDPFSEKVSRELYHHLASIVGADTRWLDGLMSALYLSPSETETALAKMPPGIAIPPSSVGFDLDGPKRTLKAYIPGVRKAFATGRPSSEVIFDALRGLEPLGSELTPGLNIIAEYLANCKNDAMLPLVGIDCVDPTKHKDARVKCYLHTSSNTFAVVRDVLTLGGRLNDETTLKRVEALRSIWPLLLNEPEGENIADDNWSKPQRFSKTGYSGMQYTMEITPGKPIPDSKVYIPLFQYAETPEIAEKNFESILTKLGHEWGSSGKYRDAMKEVFGGEFYGQTYATFTYTKERGAYMTSYFAKPIRFDEAGLPSKFGLRDE</sequence>
<dbReference type="GO" id="GO:0016765">
    <property type="term" value="F:transferase activity, transferring alkyl or aryl (other than methyl) groups"/>
    <property type="evidence" value="ECO:0007669"/>
    <property type="project" value="InterPro"/>
</dbReference>
<keyword evidence="3" id="KW-1185">Reference proteome</keyword>
<accession>A0A2B7YB29</accession>
<evidence type="ECO:0008006" key="4">
    <source>
        <dbReference type="Google" id="ProtNLM"/>
    </source>
</evidence>